<evidence type="ECO:0000313" key="2">
    <source>
        <dbReference type="EMBL" id="VFJ65391.1"/>
    </source>
</evidence>
<proteinExistence type="predicted"/>
<name>A0A450TEE1_9GAMM</name>
<dbReference type="AlphaFoldDB" id="A0A450TEE1"/>
<organism evidence="2">
    <name type="scientific">Candidatus Kentrum sp. FW</name>
    <dbReference type="NCBI Taxonomy" id="2126338"/>
    <lineage>
        <taxon>Bacteria</taxon>
        <taxon>Pseudomonadati</taxon>
        <taxon>Pseudomonadota</taxon>
        <taxon>Gammaproteobacteria</taxon>
        <taxon>Candidatus Kentrum</taxon>
    </lineage>
</organism>
<sequence>MILAHDTVRNFTLIASGVQAQLDNIVGSSLRSRPNQRQEQHRRDTGQEQDPKNKNQSRFQDVNRRSPSSTLYTWR</sequence>
<evidence type="ECO:0000256" key="1">
    <source>
        <dbReference type="SAM" id="MobiDB-lite"/>
    </source>
</evidence>
<gene>
    <name evidence="2" type="ORF">BECKFW1821A_GA0114235_12012</name>
</gene>
<dbReference type="EMBL" id="CAADEW010000201">
    <property type="protein sequence ID" value="VFJ65391.1"/>
    <property type="molecule type" value="Genomic_DNA"/>
</dbReference>
<protein>
    <submittedName>
        <fullName evidence="2">Uncharacterized protein</fullName>
    </submittedName>
</protein>
<feature type="compositionally biased region" description="Polar residues" evidence="1">
    <location>
        <begin position="54"/>
        <end position="75"/>
    </location>
</feature>
<feature type="compositionally biased region" description="Basic and acidic residues" evidence="1">
    <location>
        <begin position="36"/>
        <end position="53"/>
    </location>
</feature>
<reference evidence="2" key="1">
    <citation type="submission" date="2019-02" db="EMBL/GenBank/DDBJ databases">
        <authorList>
            <person name="Gruber-Vodicka R. H."/>
            <person name="Seah K. B. B."/>
        </authorList>
    </citation>
    <scope>NUCLEOTIDE SEQUENCE</scope>
    <source>
        <strain evidence="2">BECK_BZ15</strain>
    </source>
</reference>
<feature type="region of interest" description="Disordered" evidence="1">
    <location>
        <begin position="27"/>
        <end position="75"/>
    </location>
</feature>
<accession>A0A450TEE1</accession>